<keyword evidence="5" id="KW-1185">Reference proteome</keyword>
<gene>
    <name evidence="4" type="ORF">SLS63_002301</name>
</gene>
<sequence>MTSVSTTSTNTLAWKETTPGTFTRPLDTIESFFKWLADLGVPLKREHWGVSLALSLSLPDYLPAFEAEPYIRRAWLILSKQHPMLYARPEANTVTVGPLDEEEWLKESFFTHTGGQVTVDSLFTSIEPAPIVSCHWLPGQQELILHGSHWRLDGIGSIKLADRLLAALCAVVRVGVAAPLESYGLDLTPLFTPSLDEISNAYPDEDSTPAAVKKVADNLLQTVLKGAPSIGLPLTPGTEHALPGPSSRVRLLLDKTATAAVVAACKSRGIKVTSAVHAAIVQAAAAHPQHPLAKHYCITTAIDMRRRLPGGDKNKGDGPELAAGMFISPGLVFIEEPTAAGGFEAIARGFDATYGADMSRLYDAGGGGGETVSVAQATAPFARRIVPLLEMPQPEGMPPQNAPHLSSIGVVERWLKREYAVDGGEKGSSRITVEDVWLGGEMITPALCNHVWTFRDQMTLAAVFNTAYYEEAFVKQVMEDVKQNLLSGLHI</sequence>
<feature type="domain" description="Phthiocerol/phthiodiolone dimycocerosyl transferase C-terminal" evidence="3">
    <location>
        <begin position="247"/>
        <end position="308"/>
    </location>
</feature>
<dbReference type="Pfam" id="PF16911">
    <property type="entry name" value="PapA_C"/>
    <property type="match status" value="1"/>
</dbReference>
<dbReference type="SUPFAM" id="SSF52777">
    <property type="entry name" value="CoA-dependent acyltransferases"/>
    <property type="match status" value="1"/>
</dbReference>
<evidence type="ECO:0000256" key="2">
    <source>
        <dbReference type="ARBA" id="ARBA00023315"/>
    </source>
</evidence>
<comment type="caution">
    <text evidence="4">The sequence shown here is derived from an EMBL/GenBank/DDBJ whole genome shotgun (WGS) entry which is preliminary data.</text>
</comment>
<dbReference type="InterPro" id="IPR023213">
    <property type="entry name" value="CAT-like_dom_sf"/>
</dbReference>
<dbReference type="Proteomes" id="UP001430848">
    <property type="component" value="Unassembled WGS sequence"/>
</dbReference>
<protein>
    <recommendedName>
        <fullName evidence="3">Phthiocerol/phthiodiolone dimycocerosyl transferase C-terminal domain-containing protein</fullName>
    </recommendedName>
</protein>
<keyword evidence="1" id="KW-0808">Transferase</keyword>
<dbReference type="Gene3D" id="3.30.559.30">
    <property type="entry name" value="Nonribosomal peptide synthetase, condensation domain"/>
    <property type="match status" value="1"/>
</dbReference>
<dbReference type="PANTHER" id="PTHR42034:SF1">
    <property type="entry name" value="CONDENSATION DOMAIN-CONTAINING PROTEIN"/>
    <property type="match status" value="1"/>
</dbReference>
<organism evidence="4 5">
    <name type="scientific">Diaporthe eres</name>
    <name type="common">Phomopsis oblonga</name>
    <dbReference type="NCBI Taxonomy" id="83184"/>
    <lineage>
        <taxon>Eukaryota</taxon>
        <taxon>Fungi</taxon>
        <taxon>Dikarya</taxon>
        <taxon>Ascomycota</taxon>
        <taxon>Pezizomycotina</taxon>
        <taxon>Sordariomycetes</taxon>
        <taxon>Sordariomycetidae</taxon>
        <taxon>Diaporthales</taxon>
        <taxon>Diaporthaceae</taxon>
        <taxon>Diaporthe</taxon>
        <taxon>Diaporthe eres species complex</taxon>
    </lineage>
</organism>
<dbReference type="Gene3D" id="3.30.559.10">
    <property type="entry name" value="Chloramphenicol acetyltransferase-like domain"/>
    <property type="match status" value="1"/>
</dbReference>
<reference evidence="4 5" key="1">
    <citation type="submission" date="2024-02" db="EMBL/GenBank/DDBJ databases">
        <title>De novo assembly and annotation of 12 fungi associated with fruit tree decline syndrome in Ontario, Canada.</title>
        <authorList>
            <person name="Sulman M."/>
            <person name="Ellouze W."/>
            <person name="Ilyukhin E."/>
        </authorList>
    </citation>
    <scope>NUCLEOTIDE SEQUENCE [LARGE SCALE GENOMIC DNA]</scope>
    <source>
        <strain evidence="4 5">M169</strain>
    </source>
</reference>
<name>A0ABR1PKU4_DIAER</name>
<dbReference type="EMBL" id="JAKNSF020000005">
    <property type="protein sequence ID" value="KAK7738964.1"/>
    <property type="molecule type" value="Genomic_DNA"/>
</dbReference>
<accession>A0ABR1PKU4</accession>
<evidence type="ECO:0000256" key="1">
    <source>
        <dbReference type="ARBA" id="ARBA00022679"/>
    </source>
</evidence>
<evidence type="ECO:0000313" key="5">
    <source>
        <dbReference type="Proteomes" id="UP001430848"/>
    </source>
</evidence>
<evidence type="ECO:0000259" key="3">
    <source>
        <dbReference type="Pfam" id="PF16911"/>
    </source>
</evidence>
<evidence type="ECO:0000313" key="4">
    <source>
        <dbReference type="EMBL" id="KAK7738964.1"/>
    </source>
</evidence>
<dbReference type="InterPro" id="IPR031641">
    <property type="entry name" value="PapA_C"/>
</dbReference>
<dbReference type="PANTHER" id="PTHR42034">
    <property type="entry name" value="CHROMOSOME 7, WHOLE GENOME SHOTGUN SEQUENCE-RELATED"/>
    <property type="match status" value="1"/>
</dbReference>
<keyword evidence="2" id="KW-0012">Acyltransferase</keyword>
<proteinExistence type="predicted"/>